<feature type="transmembrane region" description="Helical" evidence="1">
    <location>
        <begin position="29"/>
        <end position="48"/>
    </location>
</feature>
<dbReference type="Proteomes" id="UP000245667">
    <property type="component" value="Unassembled WGS sequence"/>
</dbReference>
<comment type="caution">
    <text evidence="2">The sequence shown here is derived from an EMBL/GenBank/DDBJ whole genome shotgun (WGS) entry which is preliminary data.</text>
</comment>
<evidence type="ECO:0000313" key="2">
    <source>
        <dbReference type="EMBL" id="PWK22592.1"/>
    </source>
</evidence>
<gene>
    <name evidence="2" type="ORF">LX92_03067</name>
</gene>
<evidence type="ECO:0008006" key="4">
    <source>
        <dbReference type="Google" id="ProtNLM"/>
    </source>
</evidence>
<keyword evidence="1" id="KW-0812">Transmembrane</keyword>
<feature type="transmembrane region" description="Helical" evidence="1">
    <location>
        <begin position="111"/>
        <end position="130"/>
    </location>
</feature>
<dbReference type="AlphaFoldDB" id="A0A316DZ52"/>
<organism evidence="2 3">
    <name type="scientific">Maribacter polysiphoniae</name>
    <dbReference type="NCBI Taxonomy" id="429344"/>
    <lineage>
        <taxon>Bacteria</taxon>
        <taxon>Pseudomonadati</taxon>
        <taxon>Bacteroidota</taxon>
        <taxon>Flavobacteriia</taxon>
        <taxon>Flavobacteriales</taxon>
        <taxon>Flavobacteriaceae</taxon>
        <taxon>Maribacter</taxon>
    </lineage>
</organism>
<sequence length="137" mass="15556">MVMWIIFPVIGLLLFVLHLINSHWEVGLIYILTNILIISGVLLLLYLYTKHILKQKFLNVSFGLGDILFLYALALGFPTITFIIVLVGSIFFSLIAFLLLKRYKEMSTVPLAGLMGLFLIGLVLFSFSSYTPSLYLY</sequence>
<dbReference type="EMBL" id="QGGQ01000007">
    <property type="protein sequence ID" value="PWK22592.1"/>
    <property type="molecule type" value="Genomic_DNA"/>
</dbReference>
<evidence type="ECO:0000313" key="3">
    <source>
        <dbReference type="Proteomes" id="UP000245667"/>
    </source>
</evidence>
<name>A0A316DZ52_9FLAO</name>
<evidence type="ECO:0000256" key="1">
    <source>
        <dbReference type="SAM" id="Phobius"/>
    </source>
</evidence>
<keyword evidence="1" id="KW-0472">Membrane</keyword>
<feature type="transmembrane region" description="Helical" evidence="1">
    <location>
        <begin position="80"/>
        <end position="99"/>
    </location>
</feature>
<keyword evidence="1" id="KW-1133">Transmembrane helix</keyword>
<reference evidence="2 3" key="1">
    <citation type="submission" date="2018-05" db="EMBL/GenBank/DDBJ databases">
        <title>Genomic Encyclopedia of Archaeal and Bacterial Type Strains, Phase II (KMG-II): from individual species to whole genera.</title>
        <authorList>
            <person name="Goeker M."/>
        </authorList>
    </citation>
    <scope>NUCLEOTIDE SEQUENCE [LARGE SCALE GENOMIC DNA]</scope>
    <source>
        <strain evidence="2 3">DSM 23514</strain>
    </source>
</reference>
<feature type="transmembrane region" description="Helical" evidence="1">
    <location>
        <begin position="57"/>
        <end position="74"/>
    </location>
</feature>
<proteinExistence type="predicted"/>
<protein>
    <recommendedName>
        <fullName evidence="4">Type IV leader peptidase family protein</fullName>
    </recommendedName>
</protein>
<accession>A0A316DZ52</accession>